<dbReference type="EMBL" id="VDUZ01000027">
    <property type="protein sequence ID" value="TXL73131.1"/>
    <property type="molecule type" value="Genomic_DNA"/>
</dbReference>
<evidence type="ECO:0000313" key="2">
    <source>
        <dbReference type="Proteomes" id="UP000321638"/>
    </source>
</evidence>
<protein>
    <submittedName>
        <fullName evidence="1">Uncharacterized protein</fullName>
    </submittedName>
</protein>
<gene>
    <name evidence="1" type="ORF">FHP25_22120</name>
</gene>
<dbReference type="AlphaFoldDB" id="A0A5C8PI06"/>
<evidence type="ECO:0000313" key="1">
    <source>
        <dbReference type="EMBL" id="TXL73131.1"/>
    </source>
</evidence>
<name>A0A5C8PI06_9HYPH</name>
<organism evidence="1 2">
    <name type="scientific">Vineibacter terrae</name>
    <dbReference type="NCBI Taxonomy" id="2586908"/>
    <lineage>
        <taxon>Bacteria</taxon>
        <taxon>Pseudomonadati</taxon>
        <taxon>Pseudomonadota</taxon>
        <taxon>Alphaproteobacteria</taxon>
        <taxon>Hyphomicrobiales</taxon>
        <taxon>Vineibacter</taxon>
    </lineage>
</organism>
<keyword evidence="2" id="KW-1185">Reference proteome</keyword>
<dbReference type="Proteomes" id="UP000321638">
    <property type="component" value="Unassembled WGS sequence"/>
</dbReference>
<proteinExistence type="predicted"/>
<comment type="caution">
    <text evidence="1">The sequence shown here is derived from an EMBL/GenBank/DDBJ whole genome shotgun (WGS) entry which is preliminary data.</text>
</comment>
<reference evidence="1 2" key="1">
    <citation type="submission" date="2019-06" db="EMBL/GenBank/DDBJ databases">
        <title>New taxonomy in bacterial strain CC-CFT640, isolated from vineyard.</title>
        <authorList>
            <person name="Lin S.-Y."/>
            <person name="Tsai C.-F."/>
            <person name="Young C.-C."/>
        </authorList>
    </citation>
    <scope>NUCLEOTIDE SEQUENCE [LARGE SCALE GENOMIC DNA]</scope>
    <source>
        <strain evidence="1 2">CC-CFT640</strain>
    </source>
</reference>
<dbReference type="OrthoDB" id="476248at2"/>
<sequence>MRSRPRCRQNIHDGELEGRFFHGYYDCHCYMPLYVFCGRHLSAAGPGRQSTSASCPHWAHNVSFTR</sequence>
<accession>A0A5C8PI06</accession>